<organism evidence="2 3">
    <name type="scientific">Botrytis porri</name>
    <dbReference type="NCBI Taxonomy" id="87229"/>
    <lineage>
        <taxon>Eukaryota</taxon>
        <taxon>Fungi</taxon>
        <taxon>Dikarya</taxon>
        <taxon>Ascomycota</taxon>
        <taxon>Pezizomycotina</taxon>
        <taxon>Leotiomycetes</taxon>
        <taxon>Helotiales</taxon>
        <taxon>Sclerotiniaceae</taxon>
        <taxon>Botrytis</taxon>
    </lineage>
</organism>
<keyword evidence="3" id="KW-1185">Reference proteome</keyword>
<dbReference type="AlphaFoldDB" id="A0A4Z1KKI9"/>
<dbReference type="EMBL" id="PQXO01000549">
    <property type="protein sequence ID" value="TGO84094.1"/>
    <property type="molecule type" value="Genomic_DNA"/>
</dbReference>
<keyword evidence="1" id="KW-1133">Transmembrane helix</keyword>
<dbReference type="Proteomes" id="UP000297280">
    <property type="component" value="Unassembled WGS sequence"/>
</dbReference>
<comment type="caution">
    <text evidence="2">The sequence shown here is derived from an EMBL/GenBank/DDBJ whole genome shotgun (WGS) entry which is preliminary data.</text>
</comment>
<protein>
    <submittedName>
        <fullName evidence="2">Uncharacterized protein</fullName>
    </submittedName>
</protein>
<evidence type="ECO:0000313" key="3">
    <source>
        <dbReference type="Proteomes" id="UP000297280"/>
    </source>
</evidence>
<gene>
    <name evidence="2" type="ORF">BPOR_0550g00010</name>
</gene>
<accession>A0A4Z1KKI9</accession>
<keyword evidence="1" id="KW-0812">Transmembrane</keyword>
<reference evidence="2 3" key="1">
    <citation type="submission" date="2017-12" db="EMBL/GenBank/DDBJ databases">
        <title>Comparative genomics of Botrytis spp.</title>
        <authorList>
            <person name="Valero-Jimenez C.A."/>
            <person name="Tapia P."/>
            <person name="Veloso J."/>
            <person name="Silva-Moreno E."/>
            <person name="Staats M."/>
            <person name="Valdes J.H."/>
            <person name="Van Kan J.A.L."/>
        </authorList>
    </citation>
    <scope>NUCLEOTIDE SEQUENCE [LARGE SCALE GENOMIC DNA]</scope>
    <source>
        <strain evidence="2 3">MUCL3349</strain>
    </source>
</reference>
<evidence type="ECO:0000313" key="2">
    <source>
        <dbReference type="EMBL" id="TGO84094.1"/>
    </source>
</evidence>
<evidence type="ECO:0000256" key="1">
    <source>
        <dbReference type="SAM" id="Phobius"/>
    </source>
</evidence>
<proteinExistence type="predicted"/>
<keyword evidence="1" id="KW-0472">Membrane</keyword>
<sequence>MIQKVNEMGWDDAEATLSVVALEGGGLVGMMVGGLVTRIMDMAMVVNMVMDANIDACAMRVNRERMH</sequence>
<name>A0A4Z1KKI9_9HELO</name>
<feature type="transmembrane region" description="Helical" evidence="1">
    <location>
        <begin position="20"/>
        <end position="40"/>
    </location>
</feature>